<dbReference type="SMART" id="SM00494">
    <property type="entry name" value="ChtBD2"/>
    <property type="match status" value="3"/>
</dbReference>
<dbReference type="Proteomes" id="UP001187531">
    <property type="component" value="Unassembled WGS sequence"/>
</dbReference>
<gene>
    <name evidence="9" type="ORF">QYM36_007391</name>
</gene>
<comment type="caution">
    <text evidence="9">The sequence shown here is derived from an EMBL/GenBank/DDBJ whole genome shotgun (WGS) entry which is preliminary data.</text>
</comment>
<evidence type="ECO:0000256" key="4">
    <source>
        <dbReference type="ARBA" id="ARBA00023157"/>
    </source>
</evidence>
<evidence type="ECO:0000313" key="10">
    <source>
        <dbReference type="Proteomes" id="UP001187531"/>
    </source>
</evidence>
<dbReference type="SUPFAM" id="SSF57625">
    <property type="entry name" value="Invertebrate chitin-binding proteins"/>
    <property type="match status" value="3"/>
</dbReference>
<keyword evidence="10" id="KW-1185">Reference proteome</keyword>
<feature type="domain" description="Chitin-binding type-2" evidence="8">
    <location>
        <begin position="422"/>
        <end position="482"/>
    </location>
</feature>
<feature type="compositionally biased region" description="Polar residues" evidence="6">
    <location>
        <begin position="394"/>
        <end position="407"/>
    </location>
</feature>
<dbReference type="PROSITE" id="PS50940">
    <property type="entry name" value="CHIT_BIND_II"/>
    <property type="match status" value="3"/>
</dbReference>
<feature type="chain" id="PRO_5041671432" description="Chitin-binding type-2 domain-containing protein" evidence="7">
    <location>
        <begin position="17"/>
        <end position="592"/>
    </location>
</feature>
<evidence type="ECO:0000256" key="1">
    <source>
        <dbReference type="ARBA" id="ARBA00022669"/>
    </source>
</evidence>
<dbReference type="PANTHER" id="PTHR23301">
    <property type="entry name" value="CHITIN BINDING PERITROPHIN-A"/>
    <property type="match status" value="1"/>
</dbReference>
<dbReference type="EMBL" id="JAVRJZ010000011">
    <property type="protein sequence ID" value="KAK2717251.1"/>
    <property type="molecule type" value="Genomic_DNA"/>
</dbReference>
<evidence type="ECO:0000313" key="9">
    <source>
        <dbReference type="EMBL" id="KAK2717251.1"/>
    </source>
</evidence>
<feature type="compositionally biased region" description="Polar residues" evidence="6">
    <location>
        <begin position="368"/>
        <end position="377"/>
    </location>
</feature>
<feature type="domain" description="Chitin-binding type-2" evidence="8">
    <location>
        <begin position="495"/>
        <end position="555"/>
    </location>
</feature>
<dbReference type="PANTHER" id="PTHR23301:SF0">
    <property type="entry name" value="CHITIN-BINDING TYPE-2 DOMAIN-CONTAINING PROTEIN-RELATED"/>
    <property type="match status" value="1"/>
</dbReference>
<reference evidence="9" key="1">
    <citation type="submission" date="2023-07" db="EMBL/GenBank/DDBJ databases">
        <title>Chromosome-level genome assembly of Artemia franciscana.</title>
        <authorList>
            <person name="Jo E."/>
        </authorList>
    </citation>
    <scope>NUCLEOTIDE SEQUENCE</scope>
    <source>
        <tissue evidence="9">Whole body</tissue>
    </source>
</reference>
<feature type="compositionally biased region" description="Low complexity" evidence="6">
    <location>
        <begin position="378"/>
        <end position="393"/>
    </location>
</feature>
<feature type="compositionally biased region" description="Polar residues" evidence="6">
    <location>
        <begin position="209"/>
        <end position="221"/>
    </location>
</feature>
<feature type="compositionally biased region" description="Polar residues" evidence="6">
    <location>
        <begin position="161"/>
        <end position="188"/>
    </location>
</feature>
<evidence type="ECO:0000256" key="2">
    <source>
        <dbReference type="ARBA" id="ARBA00022729"/>
    </source>
</evidence>
<feature type="compositionally biased region" description="Polar residues" evidence="6">
    <location>
        <begin position="256"/>
        <end position="271"/>
    </location>
</feature>
<keyword evidence="3" id="KW-0677">Repeat</keyword>
<keyword evidence="4" id="KW-1015">Disulfide bond</keyword>
<organism evidence="9 10">
    <name type="scientific">Artemia franciscana</name>
    <name type="common">Brine shrimp</name>
    <name type="synonym">Artemia sanfranciscana</name>
    <dbReference type="NCBI Taxonomy" id="6661"/>
    <lineage>
        <taxon>Eukaryota</taxon>
        <taxon>Metazoa</taxon>
        <taxon>Ecdysozoa</taxon>
        <taxon>Arthropoda</taxon>
        <taxon>Crustacea</taxon>
        <taxon>Branchiopoda</taxon>
        <taxon>Anostraca</taxon>
        <taxon>Artemiidae</taxon>
        <taxon>Artemia</taxon>
    </lineage>
</organism>
<dbReference type="GO" id="GO:0008061">
    <property type="term" value="F:chitin binding"/>
    <property type="evidence" value="ECO:0007669"/>
    <property type="project" value="UniProtKB-KW"/>
</dbReference>
<evidence type="ECO:0000256" key="3">
    <source>
        <dbReference type="ARBA" id="ARBA00022737"/>
    </source>
</evidence>
<feature type="signal peptide" evidence="7">
    <location>
        <begin position="1"/>
        <end position="16"/>
    </location>
</feature>
<feature type="compositionally biased region" description="Basic and acidic residues" evidence="6">
    <location>
        <begin position="121"/>
        <end position="136"/>
    </location>
</feature>
<dbReference type="AlphaFoldDB" id="A0AA88L9F2"/>
<feature type="compositionally biased region" description="Polar residues" evidence="6">
    <location>
        <begin position="291"/>
        <end position="310"/>
    </location>
</feature>
<feature type="compositionally biased region" description="Acidic residues" evidence="6">
    <location>
        <begin position="240"/>
        <end position="255"/>
    </location>
</feature>
<keyword evidence="1" id="KW-0147">Chitin-binding</keyword>
<evidence type="ECO:0000259" key="8">
    <source>
        <dbReference type="PROSITE" id="PS50940"/>
    </source>
</evidence>
<dbReference type="InterPro" id="IPR036508">
    <property type="entry name" value="Chitin-bd_dom_sf"/>
</dbReference>
<sequence length="592" mass="65328">MILLLIAGSFCISVSANTEIKCTSAGYFPHPTDCTKFYRCVDWFGNGRRISTFHFDCPYGTIYDPNLFICNHAEWINPPPSCAGGQLIVPGPINIIPDLDYDVEQEKDSSDSLAEINQEDSDAKKDEFPFPEKDNESNSENGEVATVDISQEVASNQETEITNATKNESEGSQSPSGTLSENSENQQKQPEEGFNEVVVPGYSEEILGENSNASSSVGDTETTNLSSNSSTNTQEGAMEKEEDVVGVNEDKDEDSQSQSGTATVDSDGQQKQPDEEFNEVATPEESEETVAENSSNTSSGTSFVMGNQTIDTEKATERPSGATSENSDNQEETSKEEFNEIVATIVFPGESEETLIENRNDTDFAMSSPPTTEKNQLTSPTTIISGTSTGTPTNLQLSTESSRPTNSSAVALGPGDYQTIFQLNCGSKQFLRLPTACDRFYKCYWITTESRLGIDLFQCDRGLLFDDVRKRCDKPENVDCPLKASSTYTVAPGSLYDCPEPGHFPFESDCIRFYRCIEIKPKELKGLLYRCPENYGFSEFTRRCEKQETLSPCNRPTGKSVKPLYQVSLEDTTIVQEKDLDRFFKTLGIFVP</sequence>
<proteinExistence type="predicted"/>
<feature type="region of interest" description="Disordered" evidence="6">
    <location>
        <begin position="161"/>
        <end position="336"/>
    </location>
</feature>
<dbReference type="GO" id="GO:0005576">
    <property type="term" value="C:extracellular region"/>
    <property type="evidence" value="ECO:0007669"/>
    <property type="project" value="InterPro"/>
</dbReference>
<feature type="domain" description="Chitin-binding type-2" evidence="8">
    <location>
        <begin position="19"/>
        <end position="84"/>
    </location>
</feature>
<feature type="compositionally biased region" description="Acidic residues" evidence="6">
    <location>
        <begin position="275"/>
        <end position="290"/>
    </location>
</feature>
<dbReference type="Gene3D" id="2.170.140.10">
    <property type="entry name" value="Chitin binding domain"/>
    <property type="match status" value="3"/>
</dbReference>
<feature type="region of interest" description="Disordered" evidence="6">
    <location>
        <begin position="364"/>
        <end position="407"/>
    </location>
</feature>
<evidence type="ECO:0000256" key="7">
    <source>
        <dbReference type="SAM" id="SignalP"/>
    </source>
</evidence>
<keyword evidence="2 7" id="KW-0732">Signal</keyword>
<keyword evidence="5" id="KW-0325">Glycoprotein</keyword>
<dbReference type="Pfam" id="PF01607">
    <property type="entry name" value="CBM_14"/>
    <property type="match status" value="3"/>
</dbReference>
<feature type="compositionally biased region" description="Low complexity" evidence="6">
    <location>
        <begin position="222"/>
        <end position="233"/>
    </location>
</feature>
<protein>
    <recommendedName>
        <fullName evidence="8">Chitin-binding type-2 domain-containing protein</fullName>
    </recommendedName>
</protein>
<dbReference type="InterPro" id="IPR002557">
    <property type="entry name" value="Chitin-bd_dom"/>
</dbReference>
<feature type="region of interest" description="Disordered" evidence="6">
    <location>
        <begin position="104"/>
        <end position="144"/>
    </location>
</feature>
<evidence type="ECO:0000256" key="6">
    <source>
        <dbReference type="SAM" id="MobiDB-lite"/>
    </source>
</evidence>
<evidence type="ECO:0000256" key="5">
    <source>
        <dbReference type="ARBA" id="ARBA00023180"/>
    </source>
</evidence>
<name>A0AA88L9F2_ARTSF</name>
<accession>A0AA88L9F2</accession>
<dbReference type="InterPro" id="IPR051940">
    <property type="entry name" value="Chitin_bind-dev_reg"/>
</dbReference>